<dbReference type="OrthoDB" id="4293508at2"/>
<accession>A0A2S1Z729</accession>
<name>A0A2S1Z729_9ACTN</name>
<evidence type="ECO:0000313" key="3">
    <source>
        <dbReference type="EMBL" id="GBQ02218.1"/>
    </source>
</evidence>
<keyword evidence="4" id="KW-1185">Reference proteome</keyword>
<dbReference type="RefSeq" id="WP_109296989.1">
    <property type="nucleotide sequence ID" value="NZ_BGZL01000010.1"/>
</dbReference>
<reference evidence="3 5" key="2">
    <citation type="submission" date="2018-07" db="EMBL/GenBank/DDBJ databases">
        <title>Whole Genome Shotgun Sequence of Streptomyces spongiicola strain 531S.</title>
        <authorList>
            <person name="Dohra H."/>
            <person name="Kodani S."/>
        </authorList>
    </citation>
    <scope>NUCLEOTIDE SEQUENCE [LARGE SCALE GENOMIC DNA]</scope>
    <source>
        <strain evidence="3 5">531S</strain>
    </source>
</reference>
<reference evidence="2 4" key="1">
    <citation type="submission" date="2018-05" db="EMBL/GenBank/DDBJ databases">
        <title>Complete genome sequence of the Type Strain of Streptomyces spongiicola HNM0071, the producer of staurosporine.</title>
        <authorList>
            <person name="Zhou S."/>
            <person name="Huang X."/>
        </authorList>
    </citation>
    <scope>NUCLEOTIDE SEQUENCE [LARGE SCALE GENOMIC DNA]</scope>
    <source>
        <strain evidence="2 4">HNM0071</strain>
    </source>
</reference>
<organism evidence="3 5">
    <name type="scientific">Streptomyces spongiicola</name>
    <dbReference type="NCBI Taxonomy" id="1690221"/>
    <lineage>
        <taxon>Bacteria</taxon>
        <taxon>Bacillati</taxon>
        <taxon>Actinomycetota</taxon>
        <taxon>Actinomycetes</taxon>
        <taxon>Kitasatosporales</taxon>
        <taxon>Streptomycetaceae</taxon>
        <taxon>Streptomyces</taxon>
    </lineage>
</organism>
<evidence type="ECO:0008006" key="6">
    <source>
        <dbReference type="Google" id="ProtNLM"/>
    </source>
</evidence>
<dbReference type="EMBL" id="BGZL01000010">
    <property type="protein sequence ID" value="GBQ02218.1"/>
    <property type="molecule type" value="Genomic_DNA"/>
</dbReference>
<proteinExistence type="predicted"/>
<evidence type="ECO:0000313" key="5">
    <source>
        <dbReference type="Proteomes" id="UP000265354"/>
    </source>
</evidence>
<protein>
    <recommendedName>
        <fullName evidence="6">WXG100 family type VII secretion target</fullName>
    </recommendedName>
</protein>
<feature type="compositionally biased region" description="Basic and acidic residues" evidence="1">
    <location>
        <begin position="95"/>
        <end position="110"/>
    </location>
</feature>
<evidence type="ECO:0000256" key="1">
    <source>
        <dbReference type="SAM" id="MobiDB-lite"/>
    </source>
</evidence>
<dbReference type="KEGG" id="sspo:DDQ41_28185"/>
<sequence length="131" mass="14110">MSERYYADPQRIESLAGQLEEIGAMAKAITEEFVDELAPTVRWPGTQGEFAASAGPQEQKERQAAKDTMLAIRDALVAITDATVSQVRLMQGTRDHNIEEIERSGSRIDTDGLGSDPATGGDGVTGGHVRH</sequence>
<dbReference type="AlphaFoldDB" id="A0A2S1Z729"/>
<dbReference type="EMBL" id="CP029254">
    <property type="protein sequence ID" value="AWK12155.1"/>
    <property type="molecule type" value="Genomic_DNA"/>
</dbReference>
<feature type="compositionally biased region" description="Gly residues" evidence="1">
    <location>
        <begin position="120"/>
        <end position="131"/>
    </location>
</feature>
<evidence type="ECO:0000313" key="2">
    <source>
        <dbReference type="EMBL" id="AWK12155.1"/>
    </source>
</evidence>
<evidence type="ECO:0000313" key="4">
    <source>
        <dbReference type="Proteomes" id="UP000245051"/>
    </source>
</evidence>
<gene>
    <name evidence="2" type="ORF">DDQ41_28185</name>
    <name evidence="3" type="ORF">SSP531S_36750</name>
</gene>
<feature type="region of interest" description="Disordered" evidence="1">
    <location>
        <begin position="95"/>
        <end position="131"/>
    </location>
</feature>
<dbReference type="Proteomes" id="UP000245051">
    <property type="component" value="Chromosome"/>
</dbReference>
<dbReference type="Proteomes" id="UP000265354">
    <property type="component" value="Unassembled WGS sequence"/>
</dbReference>